<gene>
    <name evidence="2" type="ORF">VaNZ11_008265</name>
</gene>
<dbReference type="EMBL" id="BSDZ01000021">
    <property type="protein sequence ID" value="GLI64878.1"/>
    <property type="molecule type" value="Genomic_DNA"/>
</dbReference>
<feature type="region of interest" description="Disordered" evidence="1">
    <location>
        <begin position="1442"/>
        <end position="1475"/>
    </location>
</feature>
<feature type="region of interest" description="Disordered" evidence="1">
    <location>
        <begin position="723"/>
        <end position="759"/>
    </location>
</feature>
<reference evidence="2 3" key="1">
    <citation type="journal article" date="2023" name="IScience">
        <title>Expanded male sex-determining region conserved during the evolution of homothallism in the green alga Volvox.</title>
        <authorList>
            <person name="Yamamoto K."/>
            <person name="Matsuzaki R."/>
            <person name="Mahakham W."/>
            <person name="Heman W."/>
            <person name="Sekimoto H."/>
            <person name="Kawachi M."/>
            <person name="Minakuchi Y."/>
            <person name="Toyoda A."/>
            <person name="Nozaki H."/>
        </authorList>
    </citation>
    <scope>NUCLEOTIDE SEQUENCE [LARGE SCALE GENOMIC DNA]</scope>
    <source>
        <strain evidence="2 3">NIES-4468</strain>
    </source>
</reference>
<feature type="region of interest" description="Disordered" evidence="1">
    <location>
        <begin position="1386"/>
        <end position="1420"/>
    </location>
</feature>
<proteinExistence type="predicted"/>
<feature type="region of interest" description="Disordered" evidence="1">
    <location>
        <begin position="57"/>
        <end position="76"/>
    </location>
</feature>
<protein>
    <submittedName>
        <fullName evidence="2">Uncharacterized protein</fullName>
    </submittedName>
</protein>
<feature type="compositionally biased region" description="Basic and acidic residues" evidence="1">
    <location>
        <begin position="1456"/>
        <end position="1475"/>
    </location>
</feature>
<feature type="region of interest" description="Disordered" evidence="1">
    <location>
        <begin position="1245"/>
        <end position="1268"/>
    </location>
</feature>
<accession>A0ABQ5S4Q5</accession>
<evidence type="ECO:0000313" key="2">
    <source>
        <dbReference type="EMBL" id="GLI64878.1"/>
    </source>
</evidence>
<sequence>MTAQSFRHRATTFLRTELAKNNKGSDEIPCCVVAYWYNNRINAVTGRKPLPANGGMQNADAVGRPKTRSPGVRHTSGSCKLPKLHVSYALGALATYLSTQIAPKPLIGAPGLPWLLASAYSLRCLHGAADGNAPMASTGLPSASSVTVNENAIAQQDITDIKGEPNLTTHLKKRKNLEIFEQIQDCTDAEDLLDLLASAVGVSKPAVSVAVHSGPPSVPDRAVVEILLRLSTLPRSQPPPVSEEVQARLRQRRQRREDGDAVPRPPPPAADPATPGSDEWWQRRRALVVGLFRQLVPLYGTMDLTTRVALLESCSHLTWLLGYCQELKPARHGDDNDVSAAAGDDRRHPAQALLDAVLNQGRGLKLVMAASAQLSPSCDTDHVGNPAQPSASLAARVLASMGRLRYQSGEALANLLPPLMARRRNLKAADLVCVVTAVAELRPIADQYVSWSDVCDGLAAPGALRQLTAAELVRLAQALADVGAIWSDGGKGRDRDPDSDVESSSPSYTEEDLDEIVEYNISRRRRHGHGHGWGGARPGDREHDMMYGAVAERTGEWTGADAEERLLTSLGREVSERAQLGGDLSGGQVVQLMVATAKMGLRDTNVLKPLAAAARRHLPSLRPDEVSQLMCATARMGFVDPALIDAVSYTVSAVQSTNPVSYNVRSLAIVCWALACHGRPCPDLFSESTAIALINGMRIRPHMSSTPSPPNLPPSPHLMGVLLQPPHPLPEPRISARPAEGSDGMHEEEASAALPHPKQQQQLQLRPYEVANSLWAFARQNTRHRGLMRAAVQRCADWQRRGRLPRSNLIKVIWAATKMGYVPRANGGADSGSGWRRSREEVVTGLGGGWEHDDDVHSDALLLAERVAELVIGQGQRFTGPDLVHAAEALEPYCTAGGPMHDKYGRQVYQRLMEVAQDRVASLRPDACVALLSTLSRATVASEGSDVGPTSAPASPPPLSSLNSRLLLRAQQRLMGPLESGKLSIEQLLQVMEVLRRADARNSPSLPGMEQQLLRLVAQADAGDGEGAVVAAMARPLRGDQAMAALMTLGSLQRHGAAAELFRLTHRQVTLSLEQQSPEGITRLLRVLGAAVLRDRRQTAAAVAAMTPAPTATVRKVRNRFSRSAGRQQQPESVREEPQAALAAAVLGSGLAAFLSASWRSLGRPGELERLSTSQLVDAVWGLAACGYDDPRGYDELVCRLRGRVKNLPAWSLARIAAAMHGHCLNNHPTAVATSATVNAISGARSSLGGTVPQTGGSGGVRPPSHLERHPELAERIAKYGTRELTRLGSGAKPQDLATLVEVFASAAPQYSGLFLAAAHRARRWLKEAAELEEETEARSGGATDRDEGGGGGGGQTGDLREAATRVRAACEAAGYDVSEVLGRVSEPARSGGSSDGAERGNRRGVSASSRFGKVYGGAPVPVLPEGRESLRGLLSPWGYRGESGAHWAPGSGNSGRERAWRRREDDRRIQDLPW</sequence>
<keyword evidence="3" id="KW-1185">Reference proteome</keyword>
<dbReference type="Proteomes" id="UP001165090">
    <property type="component" value="Unassembled WGS sequence"/>
</dbReference>
<name>A0ABQ5S4Q5_9CHLO</name>
<organism evidence="2 3">
    <name type="scientific">Volvox africanus</name>
    <dbReference type="NCBI Taxonomy" id="51714"/>
    <lineage>
        <taxon>Eukaryota</taxon>
        <taxon>Viridiplantae</taxon>
        <taxon>Chlorophyta</taxon>
        <taxon>core chlorophytes</taxon>
        <taxon>Chlorophyceae</taxon>
        <taxon>CS clade</taxon>
        <taxon>Chlamydomonadales</taxon>
        <taxon>Volvocaceae</taxon>
        <taxon>Volvox</taxon>
    </lineage>
</organism>
<evidence type="ECO:0000256" key="1">
    <source>
        <dbReference type="SAM" id="MobiDB-lite"/>
    </source>
</evidence>
<feature type="region of interest" description="Disordered" evidence="1">
    <location>
        <begin position="1332"/>
        <end position="1361"/>
    </location>
</feature>
<evidence type="ECO:0000313" key="3">
    <source>
        <dbReference type="Proteomes" id="UP001165090"/>
    </source>
</evidence>
<feature type="region of interest" description="Disordered" evidence="1">
    <location>
        <begin position="235"/>
        <end position="278"/>
    </location>
</feature>
<feature type="region of interest" description="Disordered" evidence="1">
    <location>
        <begin position="487"/>
        <end position="512"/>
    </location>
</feature>
<comment type="caution">
    <text evidence="2">The sequence shown here is derived from an EMBL/GenBank/DDBJ whole genome shotgun (WGS) entry which is preliminary data.</text>
</comment>